<proteinExistence type="predicted"/>
<reference evidence="1" key="1">
    <citation type="journal article" date="2020" name="mSystems">
        <title>Genome- and Community-Level Interaction Insights into Carbon Utilization and Element Cycling Functions of Hydrothermarchaeota in Hydrothermal Sediment.</title>
        <authorList>
            <person name="Zhou Z."/>
            <person name="Liu Y."/>
            <person name="Xu W."/>
            <person name="Pan J."/>
            <person name="Luo Z.H."/>
            <person name="Li M."/>
        </authorList>
    </citation>
    <scope>NUCLEOTIDE SEQUENCE [LARGE SCALE GENOMIC DNA]</scope>
    <source>
        <strain evidence="1">HyVt-533</strain>
    </source>
</reference>
<name>A0A7V5U213_9BACT</name>
<accession>A0A7V5U213</accession>
<dbReference type="EMBL" id="DROK01000064">
    <property type="protein sequence ID" value="HHI96645.1"/>
    <property type="molecule type" value="Genomic_DNA"/>
</dbReference>
<comment type="caution">
    <text evidence="1">The sequence shown here is derived from an EMBL/GenBank/DDBJ whole genome shotgun (WGS) entry which is preliminary data.</text>
</comment>
<protein>
    <submittedName>
        <fullName evidence="1">Uncharacterized protein</fullName>
    </submittedName>
</protein>
<dbReference type="AlphaFoldDB" id="A0A7V5U213"/>
<gene>
    <name evidence="1" type="ORF">ENJ96_02210</name>
</gene>
<organism evidence="1">
    <name type="scientific">Thermodesulfatator atlanticus</name>
    <dbReference type="NCBI Taxonomy" id="501497"/>
    <lineage>
        <taxon>Bacteria</taxon>
        <taxon>Pseudomonadati</taxon>
        <taxon>Thermodesulfobacteriota</taxon>
        <taxon>Thermodesulfobacteria</taxon>
        <taxon>Thermodesulfobacteriales</taxon>
        <taxon>Thermodesulfatatoraceae</taxon>
        <taxon>Thermodesulfatator</taxon>
    </lineage>
</organism>
<sequence length="195" mass="22190">MIEARCVSCGKRYRLKGDPQAMDFLSLPCPECGGMLEIAGGTEGMEFEFLLDKPLALVFWEYPGDRTSFLKELAQAGYEVRPIKKAALLAQWLRFNPPSLVVFVCEEKEKLAPFLTILNKLPMPERRKIFVTWVTPGHKSLDPREAFLLSIELVVNAADLSRFVDILARGQKIWQDFYTPLTQTEEALEKDLACF</sequence>
<evidence type="ECO:0000313" key="1">
    <source>
        <dbReference type="EMBL" id="HHI96645.1"/>
    </source>
</evidence>
<dbReference type="Proteomes" id="UP000886101">
    <property type="component" value="Unassembled WGS sequence"/>
</dbReference>